<dbReference type="RefSeq" id="WP_221276343.1">
    <property type="nucleotide sequence ID" value="NZ_AP024685.1"/>
</dbReference>
<feature type="region of interest" description="Disordered" evidence="3">
    <location>
        <begin position="45"/>
        <end position="71"/>
    </location>
</feature>
<protein>
    <recommendedName>
        <fullName evidence="5">Mannosyl-glycoprotein endo-beta-N-acetylglucosamidase-like domain-containing protein</fullName>
    </recommendedName>
</protein>
<evidence type="ECO:0000256" key="4">
    <source>
        <dbReference type="SAM" id="SignalP"/>
    </source>
</evidence>
<dbReference type="SMART" id="SM00047">
    <property type="entry name" value="LYZ2"/>
    <property type="match status" value="1"/>
</dbReference>
<evidence type="ECO:0000256" key="3">
    <source>
        <dbReference type="SAM" id="MobiDB-lite"/>
    </source>
</evidence>
<dbReference type="PANTHER" id="PTHR33308">
    <property type="entry name" value="PEPTIDOGLYCAN HYDROLASE FLGJ"/>
    <property type="match status" value="1"/>
</dbReference>
<name>A0ABN6GJK0_LATCU</name>
<dbReference type="Pfam" id="PF01832">
    <property type="entry name" value="Glucosaminidase"/>
    <property type="match status" value="1"/>
</dbReference>
<keyword evidence="2" id="KW-0378">Hydrolase</keyword>
<proteinExistence type="inferred from homology"/>
<organism evidence="6 7">
    <name type="scientific">Latilactobacillus curvatus</name>
    <name type="common">Lactobacillus curvatus</name>
    <dbReference type="NCBI Taxonomy" id="28038"/>
    <lineage>
        <taxon>Bacteria</taxon>
        <taxon>Bacillati</taxon>
        <taxon>Bacillota</taxon>
        <taxon>Bacilli</taxon>
        <taxon>Lactobacillales</taxon>
        <taxon>Lactobacillaceae</taxon>
        <taxon>Latilactobacillus</taxon>
    </lineage>
</organism>
<sequence length="501" mass="55654">MLFRKIAPIILLGGFILASYSVNQVQAATSADTSSNSQSVALADSSDMLSSSSSSSSKEAKTAKEETKSDEATVYADSTLGPGYYGTTRQATQSFSPMLRSKLRSNLLVRGNYIDDFLNQIKQGTINTWTTHRVLPSISAAQAILESAWGQSTLATSAHNLFGIKGDYNGQYVIMKTQEYINGQYIYIDAPFRKYPDVASSIADHGTFLNVNSRYSNLLGVTDYKTVAQLLQADGYATAPTYAESLIRIIEQYHLYDWDKESFNQGKYGSLDRFDTLNGQFNAFGWSIDSDSAGKPYSYVFALDARNNNEIARWPISRWNRPDVGNAYPTISGSSNSGFGIFADMPASLFGKQVKLMVRYSSDARGNYGSVDYNFDNVLNIPTQGTLGSLDVLRQQGNSVYAFGWHIGRYIQSTPYRFMFIMDAKTHTEIERTRIDNFTRNDVAKAYPDFSNGNLGGFNVSMPITDKMRGKTVYTIVRYTDDFRGNGNTIDYSSPTQITIK</sequence>
<dbReference type="EMBL" id="AP024685">
    <property type="protein sequence ID" value="BCX31011.1"/>
    <property type="molecule type" value="Genomic_DNA"/>
</dbReference>
<evidence type="ECO:0000256" key="1">
    <source>
        <dbReference type="ARBA" id="ARBA00010266"/>
    </source>
</evidence>
<dbReference type="Proteomes" id="UP000825100">
    <property type="component" value="Chromosome"/>
</dbReference>
<dbReference type="PANTHER" id="PTHR33308:SF10">
    <property type="entry name" value="EXO-GLUCOSAMINIDASE LYTG"/>
    <property type="match status" value="1"/>
</dbReference>
<evidence type="ECO:0000313" key="7">
    <source>
        <dbReference type="Proteomes" id="UP000825100"/>
    </source>
</evidence>
<feature type="compositionally biased region" description="Basic and acidic residues" evidence="3">
    <location>
        <begin position="58"/>
        <end position="71"/>
    </location>
</feature>
<feature type="chain" id="PRO_5045632950" description="Mannosyl-glycoprotein endo-beta-N-acetylglucosamidase-like domain-containing protein" evidence="4">
    <location>
        <begin position="28"/>
        <end position="501"/>
    </location>
</feature>
<dbReference type="Gene3D" id="4.10.80.30">
    <property type="entry name" value="DNA polymerase, domain 6"/>
    <property type="match status" value="1"/>
</dbReference>
<dbReference type="InterPro" id="IPR002901">
    <property type="entry name" value="MGlyc_endo_b_GlcNAc-like_dom"/>
</dbReference>
<reference evidence="6 7" key="1">
    <citation type="submission" date="2021-05" db="EMBL/GenBank/DDBJ databases">
        <title>Complete Genome Sequence of Latilactobacillus sp. Strain WDN19, a High D-Aspartate-producing Lactic Acid Bacterium Isolated from a Japanese Pickle.</title>
        <authorList>
            <person name="Kajitani K."/>
            <person name="Takahashi S."/>
        </authorList>
    </citation>
    <scope>NUCLEOTIDE SEQUENCE [LARGE SCALE GENOMIC DNA]</scope>
    <source>
        <strain evidence="6 7">WDN19</strain>
    </source>
</reference>
<evidence type="ECO:0000313" key="6">
    <source>
        <dbReference type="EMBL" id="BCX31011.1"/>
    </source>
</evidence>
<comment type="similarity">
    <text evidence="1">Belongs to the glycosyl hydrolase 73 family.</text>
</comment>
<dbReference type="InterPro" id="IPR051056">
    <property type="entry name" value="Glycosyl_Hydrolase_73"/>
</dbReference>
<feature type="domain" description="Mannosyl-glycoprotein endo-beta-N-acetylglucosamidase-like" evidence="5">
    <location>
        <begin position="106"/>
        <end position="259"/>
    </location>
</feature>
<accession>A0ABN6GJK0</accession>
<evidence type="ECO:0000259" key="5">
    <source>
        <dbReference type="SMART" id="SM00047"/>
    </source>
</evidence>
<dbReference type="Gene3D" id="1.10.530.10">
    <property type="match status" value="1"/>
</dbReference>
<keyword evidence="7" id="KW-1185">Reference proteome</keyword>
<feature type="compositionally biased region" description="Low complexity" evidence="3">
    <location>
        <begin position="45"/>
        <end position="57"/>
    </location>
</feature>
<gene>
    <name evidence="6" type="ORF">LTWDN19_15780</name>
</gene>
<evidence type="ECO:0000256" key="2">
    <source>
        <dbReference type="ARBA" id="ARBA00022801"/>
    </source>
</evidence>
<keyword evidence="4" id="KW-0732">Signal</keyword>
<feature type="signal peptide" evidence="4">
    <location>
        <begin position="1"/>
        <end position="27"/>
    </location>
</feature>